<dbReference type="PRINTS" id="PR00081">
    <property type="entry name" value="GDHRDH"/>
</dbReference>
<dbReference type="AlphaFoldDB" id="D3PY93"/>
<evidence type="ECO:0000256" key="2">
    <source>
        <dbReference type="ARBA" id="ARBA00022857"/>
    </source>
</evidence>
<gene>
    <name evidence="5" type="ordered locus">Snas_1762</name>
</gene>
<evidence type="ECO:0000313" key="6">
    <source>
        <dbReference type="Proteomes" id="UP000000844"/>
    </source>
</evidence>
<reference evidence="5 6" key="1">
    <citation type="journal article" date="2009" name="Stand. Genomic Sci.">
        <title>Complete genome sequence of Stackebrandtia nassauensis type strain (LLR-40K-21).</title>
        <authorList>
            <person name="Munk C."/>
            <person name="Lapidus A."/>
            <person name="Copeland A."/>
            <person name="Jando M."/>
            <person name="Mayilraj S."/>
            <person name="Glavina Del Rio T."/>
            <person name="Nolan M."/>
            <person name="Chen F."/>
            <person name="Lucas S."/>
            <person name="Tice H."/>
            <person name="Cheng J.F."/>
            <person name="Han C."/>
            <person name="Detter J.C."/>
            <person name="Bruce D."/>
            <person name="Goodwin L."/>
            <person name="Chain P."/>
            <person name="Pitluck S."/>
            <person name="Goker M."/>
            <person name="Ovchinikova G."/>
            <person name="Pati A."/>
            <person name="Ivanova N."/>
            <person name="Mavromatis K."/>
            <person name="Chen A."/>
            <person name="Palaniappan K."/>
            <person name="Land M."/>
            <person name="Hauser L."/>
            <person name="Chang Y.J."/>
            <person name="Jeffries C.D."/>
            <person name="Bristow J."/>
            <person name="Eisen J.A."/>
            <person name="Markowitz V."/>
            <person name="Hugenholtz P."/>
            <person name="Kyrpides N.C."/>
            <person name="Klenk H.P."/>
        </authorList>
    </citation>
    <scope>NUCLEOTIDE SEQUENCE [LARGE SCALE GENOMIC DNA]</scope>
    <source>
        <strain evidence="6">DSM 44728 / CIP 108903 / NRRL B-16338 / NBRC 102104 / LLR-40K-21</strain>
    </source>
</reference>
<keyword evidence="2" id="KW-0521">NADP</keyword>
<dbReference type="PRINTS" id="PR00080">
    <property type="entry name" value="SDRFAMILY"/>
</dbReference>
<dbReference type="SUPFAM" id="SSF51735">
    <property type="entry name" value="NAD(P)-binding Rossmann-fold domains"/>
    <property type="match status" value="1"/>
</dbReference>
<dbReference type="PANTHER" id="PTHR43490">
    <property type="entry name" value="(+)-NEOMENTHOL DEHYDROGENASE"/>
    <property type="match status" value="1"/>
</dbReference>
<dbReference type="EMBL" id="CP001778">
    <property type="protein sequence ID" value="ADD41460.1"/>
    <property type="molecule type" value="Genomic_DNA"/>
</dbReference>
<dbReference type="RefSeq" id="WP_013017031.1">
    <property type="nucleotide sequence ID" value="NC_013947.1"/>
</dbReference>
<dbReference type="STRING" id="446470.Snas_1762"/>
<dbReference type="eggNOG" id="COG1028">
    <property type="taxonomic scope" value="Bacteria"/>
</dbReference>
<evidence type="ECO:0000313" key="5">
    <source>
        <dbReference type="EMBL" id="ADD41460.1"/>
    </source>
</evidence>
<sequence length="251" mass="26191">MTNNIALITGANKGIGLEIARGLGTAGLTVLIGARSTERGETAAETLRGEGIDARFCQLEVTDADSIAAAAKRIDAEHGRLDVLVNNAGITRVGEPVWSTSGLTVAAARGVLEVNVLGVLGVTNALLPLLRRSAAARVVNVSSEVGSNTVALHRNGPLWHIQGGIYAASKAALNRLTVSYAKEFWDSPIRFNVVTPGYCATDLNDHSGHRTAEQGAAIAVKVALLGADSPNGGFHSDEEPWLLTNDGVVPW</sequence>
<dbReference type="Gene3D" id="3.40.50.720">
    <property type="entry name" value="NAD(P)-binding Rossmann-like Domain"/>
    <property type="match status" value="1"/>
</dbReference>
<proteinExistence type="inferred from homology"/>
<evidence type="ECO:0000256" key="4">
    <source>
        <dbReference type="RuleBase" id="RU000363"/>
    </source>
</evidence>
<evidence type="ECO:0000256" key="1">
    <source>
        <dbReference type="ARBA" id="ARBA00006484"/>
    </source>
</evidence>
<dbReference type="GO" id="GO:0016616">
    <property type="term" value="F:oxidoreductase activity, acting on the CH-OH group of donors, NAD or NADP as acceptor"/>
    <property type="evidence" value="ECO:0007669"/>
    <property type="project" value="InterPro"/>
</dbReference>
<organism evidence="5 6">
    <name type="scientific">Stackebrandtia nassauensis (strain DSM 44728 / CIP 108903 / NRRL B-16338 / NBRC 102104 / LLR-40K-21)</name>
    <dbReference type="NCBI Taxonomy" id="446470"/>
    <lineage>
        <taxon>Bacteria</taxon>
        <taxon>Bacillati</taxon>
        <taxon>Actinomycetota</taxon>
        <taxon>Actinomycetes</taxon>
        <taxon>Glycomycetales</taxon>
        <taxon>Glycomycetaceae</taxon>
        <taxon>Stackebrandtia</taxon>
    </lineage>
</organism>
<dbReference type="HOGENOM" id="CLU_010194_9_0_11"/>
<dbReference type="PANTHER" id="PTHR43490:SF99">
    <property type="entry name" value="SHORT-CHAIN DEHYDROGENASE_REDUCTASE"/>
    <property type="match status" value="1"/>
</dbReference>
<dbReference type="OrthoDB" id="9781117at2"/>
<comment type="similarity">
    <text evidence="1 4">Belongs to the short-chain dehydrogenases/reductases (SDR) family.</text>
</comment>
<accession>D3PY93</accession>
<keyword evidence="6" id="KW-1185">Reference proteome</keyword>
<protein>
    <submittedName>
        <fullName evidence="5">Short-chain dehydrogenase/reductase SDR</fullName>
    </submittedName>
</protein>
<dbReference type="KEGG" id="sna:Snas_1762"/>
<name>D3PY93_STANL</name>
<dbReference type="InterPro" id="IPR045313">
    <property type="entry name" value="CBR1-like"/>
</dbReference>
<dbReference type="CDD" id="cd05324">
    <property type="entry name" value="carb_red_PTCR-like_SDR_c"/>
    <property type="match status" value="1"/>
</dbReference>
<keyword evidence="3" id="KW-0560">Oxidoreductase</keyword>
<dbReference type="Pfam" id="PF00106">
    <property type="entry name" value="adh_short"/>
    <property type="match status" value="1"/>
</dbReference>
<evidence type="ECO:0000256" key="3">
    <source>
        <dbReference type="ARBA" id="ARBA00023002"/>
    </source>
</evidence>
<dbReference type="InterPro" id="IPR002347">
    <property type="entry name" value="SDR_fam"/>
</dbReference>
<dbReference type="InterPro" id="IPR036291">
    <property type="entry name" value="NAD(P)-bd_dom_sf"/>
</dbReference>
<dbReference type="Proteomes" id="UP000000844">
    <property type="component" value="Chromosome"/>
</dbReference>